<evidence type="ECO:0000313" key="2">
    <source>
        <dbReference type="Proteomes" id="UP000800235"/>
    </source>
</evidence>
<evidence type="ECO:0000313" key="1">
    <source>
        <dbReference type="EMBL" id="KAF2429649.1"/>
    </source>
</evidence>
<gene>
    <name evidence="1" type="ORF">EJ08DRAFT_271424</name>
</gene>
<sequence length="96" mass="10629">MANPNEFLRYPDGDVIISLSKTGQDLVLHSSVLCKYSEWFANSLKGVWISNKIAGTKVVQGKEIQMKRCELENDEGIFLLMGKVSVISSLGNIIIV</sequence>
<dbReference type="EMBL" id="MU007045">
    <property type="protein sequence ID" value="KAF2429649.1"/>
    <property type="molecule type" value="Genomic_DNA"/>
</dbReference>
<dbReference type="AlphaFoldDB" id="A0A9P4TWU5"/>
<evidence type="ECO:0008006" key="3">
    <source>
        <dbReference type="Google" id="ProtNLM"/>
    </source>
</evidence>
<name>A0A9P4TWU5_9PEZI</name>
<dbReference type="Proteomes" id="UP000800235">
    <property type="component" value="Unassembled WGS sequence"/>
</dbReference>
<accession>A0A9P4TWU5</accession>
<organism evidence="1 2">
    <name type="scientific">Tothia fuscella</name>
    <dbReference type="NCBI Taxonomy" id="1048955"/>
    <lineage>
        <taxon>Eukaryota</taxon>
        <taxon>Fungi</taxon>
        <taxon>Dikarya</taxon>
        <taxon>Ascomycota</taxon>
        <taxon>Pezizomycotina</taxon>
        <taxon>Dothideomycetes</taxon>
        <taxon>Pleosporomycetidae</taxon>
        <taxon>Venturiales</taxon>
        <taxon>Cylindrosympodiaceae</taxon>
        <taxon>Tothia</taxon>
    </lineage>
</organism>
<proteinExistence type="predicted"/>
<dbReference type="OrthoDB" id="3896443at2759"/>
<keyword evidence="2" id="KW-1185">Reference proteome</keyword>
<reference evidence="1" key="1">
    <citation type="journal article" date="2020" name="Stud. Mycol.">
        <title>101 Dothideomycetes genomes: a test case for predicting lifestyles and emergence of pathogens.</title>
        <authorList>
            <person name="Haridas S."/>
            <person name="Albert R."/>
            <person name="Binder M."/>
            <person name="Bloem J."/>
            <person name="Labutti K."/>
            <person name="Salamov A."/>
            <person name="Andreopoulos B."/>
            <person name="Baker S."/>
            <person name="Barry K."/>
            <person name="Bills G."/>
            <person name="Bluhm B."/>
            <person name="Cannon C."/>
            <person name="Castanera R."/>
            <person name="Culley D."/>
            <person name="Daum C."/>
            <person name="Ezra D."/>
            <person name="Gonzalez J."/>
            <person name="Henrissat B."/>
            <person name="Kuo A."/>
            <person name="Liang C."/>
            <person name="Lipzen A."/>
            <person name="Lutzoni F."/>
            <person name="Magnuson J."/>
            <person name="Mondo S."/>
            <person name="Nolan M."/>
            <person name="Ohm R."/>
            <person name="Pangilinan J."/>
            <person name="Park H.-J."/>
            <person name="Ramirez L."/>
            <person name="Alfaro M."/>
            <person name="Sun H."/>
            <person name="Tritt A."/>
            <person name="Yoshinaga Y."/>
            <person name="Zwiers L.-H."/>
            <person name="Turgeon B."/>
            <person name="Goodwin S."/>
            <person name="Spatafora J."/>
            <person name="Crous P."/>
            <person name="Grigoriev I."/>
        </authorList>
    </citation>
    <scope>NUCLEOTIDE SEQUENCE</scope>
    <source>
        <strain evidence="1">CBS 130266</strain>
    </source>
</reference>
<protein>
    <recommendedName>
        <fullName evidence="3">BTB domain-containing protein</fullName>
    </recommendedName>
</protein>
<comment type="caution">
    <text evidence="1">The sequence shown here is derived from an EMBL/GenBank/DDBJ whole genome shotgun (WGS) entry which is preliminary data.</text>
</comment>